<dbReference type="SMART" id="SM00563">
    <property type="entry name" value="PlsC"/>
    <property type="match status" value="1"/>
</dbReference>
<dbReference type="EMBL" id="BMMK01000001">
    <property type="protein sequence ID" value="GGM36050.1"/>
    <property type="molecule type" value="Genomic_DNA"/>
</dbReference>
<keyword evidence="6" id="KW-1133">Transmembrane helix</keyword>
<dbReference type="RefSeq" id="WP_229685851.1">
    <property type="nucleotide sequence ID" value="NZ_BMMK01000001.1"/>
</dbReference>
<dbReference type="PANTHER" id="PTHR10434">
    <property type="entry name" value="1-ACYL-SN-GLYCEROL-3-PHOSPHATE ACYLTRANSFERASE"/>
    <property type="match status" value="1"/>
</dbReference>
<dbReference type="InterPro" id="IPR002123">
    <property type="entry name" value="Plipid/glycerol_acylTrfase"/>
</dbReference>
<feature type="transmembrane region" description="Helical" evidence="6">
    <location>
        <begin position="42"/>
        <end position="65"/>
    </location>
</feature>
<evidence type="ECO:0000256" key="3">
    <source>
        <dbReference type="ARBA" id="ARBA00022679"/>
    </source>
</evidence>
<keyword evidence="9" id="KW-1185">Reference proteome</keyword>
<reference evidence="8" key="2">
    <citation type="submission" date="2020-09" db="EMBL/GenBank/DDBJ databases">
        <authorList>
            <person name="Sun Q."/>
            <person name="Zhou Y."/>
        </authorList>
    </citation>
    <scope>NUCLEOTIDE SEQUENCE</scope>
    <source>
        <strain evidence="8">CGMCC 4.5737</strain>
    </source>
</reference>
<evidence type="ECO:0000256" key="4">
    <source>
        <dbReference type="ARBA" id="ARBA00023098"/>
    </source>
</evidence>
<dbReference type="AlphaFoldDB" id="A0A8J3C608"/>
<reference evidence="8" key="1">
    <citation type="journal article" date="2014" name="Int. J. Syst. Evol. Microbiol.">
        <title>Complete genome sequence of Corynebacterium casei LMG S-19264T (=DSM 44701T), isolated from a smear-ripened cheese.</title>
        <authorList>
            <consortium name="US DOE Joint Genome Institute (JGI-PGF)"/>
            <person name="Walter F."/>
            <person name="Albersmeier A."/>
            <person name="Kalinowski J."/>
            <person name="Ruckert C."/>
        </authorList>
    </citation>
    <scope>NUCLEOTIDE SEQUENCE</scope>
    <source>
        <strain evidence="8">CGMCC 4.5737</strain>
    </source>
</reference>
<keyword evidence="5 8" id="KW-0012">Acyltransferase</keyword>
<gene>
    <name evidence="8" type="primary">plsC</name>
    <name evidence="8" type="ORF">GCM10012275_04070</name>
</gene>
<comment type="caution">
    <text evidence="8">The sequence shown here is derived from an EMBL/GenBank/DDBJ whole genome shotgun (WGS) entry which is preliminary data.</text>
</comment>
<proteinExistence type="predicted"/>
<protein>
    <submittedName>
        <fullName evidence="8">1-acyl-sn-glycerol-3-phosphate acyltransferase</fullName>
    </submittedName>
</protein>
<keyword evidence="6" id="KW-0812">Transmembrane</keyword>
<dbReference type="CDD" id="cd07989">
    <property type="entry name" value="LPLAT_AGPAT-like"/>
    <property type="match status" value="1"/>
</dbReference>
<accession>A0A8J3C608</accession>
<dbReference type="GO" id="GO:0006654">
    <property type="term" value="P:phosphatidic acid biosynthetic process"/>
    <property type="evidence" value="ECO:0007669"/>
    <property type="project" value="TreeGrafter"/>
</dbReference>
<feature type="domain" description="Phospholipid/glycerol acyltransferase" evidence="7">
    <location>
        <begin position="104"/>
        <end position="216"/>
    </location>
</feature>
<dbReference type="Proteomes" id="UP000637578">
    <property type="component" value="Unassembled WGS sequence"/>
</dbReference>
<keyword evidence="6" id="KW-0472">Membrane</keyword>
<dbReference type="GO" id="GO:0003841">
    <property type="term" value="F:1-acylglycerol-3-phosphate O-acyltransferase activity"/>
    <property type="evidence" value="ECO:0007669"/>
    <property type="project" value="TreeGrafter"/>
</dbReference>
<evidence type="ECO:0000256" key="2">
    <source>
        <dbReference type="ARBA" id="ARBA00022516"/>
    </source>
</evidence>
<dbReference type="Pfam" id="PF01553">
    <property type="entry name" value="Acyltransferase"/>
    <property type="match status" value="1"/>
</dbReference>
<evidence type="ECO:0000313" key="9">
    <source>
        <dbReference type="Proteomes" id="UP000637578"/>
    </source>
</evidence>
<organism evidence="8 9">
    <name type="scientific">Longimycelium tulufanense</name>
    <dbReference type="NCBI Taxonomy" id="907463"/>
    <lineage>
        <taxon>Bacteria</taxon>
        <taxon>Bacillati</taxon>
        <taxon>Actinomycetota</taxon>
        <taxon>Actinomycetes</taxon>
        <taxon>Pseudonocardiales</taxon>
        <taxon>Pseudonocardiaceae</taxon>
        <taxon>Longimycelium</taxon>
    </lineage>
</organism>
<evidence type="ECO:0000259" key="7">
    <source>
        <dbReference type="SMART" id="SM00563"/>
    </source>
</evidence>
<keyword evidence="2" id="KW-0444">Lipid biosynthesis</keyword>
<keyword evidence="4" id="KW-0443">Lipid metabolism</keyword>
<sequence length="296" mass="31892">MSHGDVVVRRCATHPWMPVSPCGDHCLAPDAGEARVGVPRRAFRLTVVAALMLVAVPTAVVYPLLGNRLGGRVSKLWFRSLLKAFGVRLVLRGDRRFAVSGQGALVVTNHCSWLDIVALGAVQPVRMLAKTDVRKWPLVGWFAAVAGTVFVDRERLSTLPVTVTELATVMRDGGVVGVFPEGTTWCGVESGRYRSAPFQAARDADAVVRPVALRYLVAGRFSAAPAFVGDSTLWDSVRRVSRMRGLTLEIEVLPELSARSGANRRDLAALAETAVATATWRGSDRGDRPEQSPVAA</sequence>
<dbReference type="SUPFAM" id="SSF69593">
    <property type="entry name" value="Glycerol-3-phosphate (1)-acyltransferase"/>
    <property type="match status" value="1"/>
</dbReference>
<evidence type="ECO:0000256" key="1">
    <source>
        <dbReference type="ARBA" id="ARBA00005189"/>
    </source>
</evidence>
<comment type="pathway">
    <text evidence="1">Lipid metabolism.</text>
</comment>
<evidence type="ECO:0000256" key="5">
    <source>
        <dbReference type="ARBA" id="ARBA00023315"/>
    </source>
</evidence>
<dbReference type="PANTHER" id="PTHR10434:SF64">
    <property type="entry name" value="1-ACYL-SN-GLYCEROL-3-PHOSPHATE ACYLTRANSFERASE-RELATED"/>
    <property type="match status" value="1"/>
</dbReference>
<evidence type="ECO:0000256" key="6">
    <source>
        <dbReference type="SAM" id="Phobius"/>
    </source>
</evidence>
<keyword evidence="3" id="KW-0808">Transferase</keyword>
<evidence type="ECO:0000313" key="8">
    <source>
        <dbReference type="EMBL" id="GGM36050.1"/>
    </source>
</evidence>
<name>A0A8J3C608_9PSEU</name>